<keyword evidence="2" id="KW-1133">Transmembrane helix</keyword>
<protein>
    <recommendedName>
        <fullName evidence="5">Late embryogenesis abundant protein LEA-2 subgroup domain-containing protein</fullName>
    </recommendedName>
</protein>
<dbReference type="InterPro" id="IPR055301">
    <property type="entry name" value="Lea14-like_2"/>
</dbReference>
<name>A0AAW1MQ80_SAPOF</name>
<dbReference type="Proteomes" id="UP001443914">
    <property type="component" value="Unassembled WGS sequence"/>
</dbReference>
<proteinExistence type="predicted"/>
<evidence type="ECO:0000313" key="3">
    <source>
        <dbReference type="EMBL" id="KAK9749521.1"/>
    </source>
</evidence>
<organism evidence="3 4">
    <name type="scientific">Saponaria officinalis</name>
    <name type="common">Common soapwort</name>
    <name type="synonym">Lychnis saponaria</name>
    <dbReference type="NCBI Taxonomy" id="3572"/>
    <lineage>
        <taxon>Eukaryota</taxon>
        <taxon>Viridiplantae</taxon>
        <taxon>Streptophyta</taxon>
        <taxon>Embryophyta</taxon>
        <taxon>Tracheophyta</taxon>
        <taxon>Spermatophyta</taxon>
        <taxon>Magnoliopsida</taxon>
        <taxon>eudicotyledons</taxon>
        <taxon>Gunneridae</taxon>
        <taxon>Pentapetalae</taxon>
        <taxon>Caryophyllales</taxon>
        <taxon>Caryophyllaceae</taxon>
        <taxon>Caryophylleae</taxon>
        <taxon>Saponaria</taxon>
    </lineage>
</organism>
<keyword evidence="2" id="KW-0812">Transmembrane</keyword>
<feature type="transmembrane region" description="Helical" evidence="2">
    <location>
        <begin position="30"/>
        <end position="53"/>
    </location>
</feature>
<evidence type="ECO:0008006" key="5">
    <source>
        <dbReference type="Google" id="ProtNLM"/>
    </source>
</evidence>
<feature type="region of interest" description="Disordered" evidence="1">
    <location>
        <begin position="1"/>
        <end position="23"/>
    </location>
</feature>
<dbReference type="AlphaFoldDB" id="A0AAW1MQ80"/>
<reference evidence="3" key="1">
    <citation type="submission" date="2024-03" db="EMBL/GenBank/DDBJ databases">
        <title>WGS assembly of Saponaria officinalis var. Norfolk2.</title>
        <authorList>
            <person name="Jenkins J."/>
            <person name="Shu S."/>
            <person name="Grimwood J."/>
            <person name="Barry K."/>
            <person name="Goodstein D."/>
            <person name="Schmutz J."/>
            <person name="Leebens-Mack J."/>
            <person name="Osbourn A."/>
        </authorList>
    </citation>
    <scope>NUCLEOTIDE SEQUENCE [LARGE SCALE GENOMIC DNA]</scope>
    <source>
        <strain evidence="3">JIC</strain>
    </source>
</reference>
<keyword evidence="2" id="KW-0472">Membrane</keyword>
<accession>A0AAW1MQ80</accession>
<sequence>MSPRTSPPLHLHHQPPHSPSKTASKTLPSCILTTSFVLFLALTVTITTFILLWPQHPTISVTSIKLSSFTLHDSTANFTFFQYTALRNPNRYAFSHHSSFFQLISSSSGPLGFAYIPAEDIPARLTRYISATFVVKSFLVADEEGVTAVAESGSVVGPGPTMELETRVELVGSVKVMQVFERRVQKGVRCRVSVLATDGSLLGYHC</sequence>
<evidence type="ECO:0000313" key="4">
    <source>
        <dbReference type="Proteomes" id="UP001443914"/>
    </source>
</evidence>
<comment type="caution">
    <text evidence="3">The sequence shown here is derived from an EMBL/GenBank/DDBJ whole genome shotgun (WGS) entry which is preliminary data.</text>
</comment>
<evidence type="ECO:0000256" key="2">
    <source>
        <dbReference type="SAM" id="Phobius"/>
    </source>
</evidence>
<dbReference type="EMBL" id="JBDFQZ010000002">
    <property type="protein sequence ID" value="KAK9749521.1"/>
    <property type="molecule type" value="Genomic_DNA"/>
</dbReference>
<dbReference type="PANTHER" id="PTHR31852">
    <property type="entry name" value="LATE EMBRYOGENESIS ABUNDANT (LEA) HYDROXYPROLINE-RICH GLYCOPROTEIN FAMILY"/>
    <property type="match status" value="1"/>
</dbReference>
<gene>
    <name evidence="3" type="ORF">RND81_02G131700</name>
</gene>
<keyword evidence="4" id="KW-1185">Reference proteome</keyword>
<evidence type="ECO:0000256" key="1">
    <source>
        <dbReference type="SAM" id="MobiDB-lite"/>
    </source>
</evidence>